<evidence type="ECO:0000256" key="2">
    <source>
        <dbReference type="ARBA" id="ARBA00023239"/>
    </source>
</evidence>
<keyword evidence="4" id="KW-1185">Reference proteome</keyword>
<dbReference type="Proteomes" id="UP000198893">
    <property type="component" value="Unassembled WGS sequence"/>
</dbReference>
<dbReference type="PANTHER" id="PTHR11941:SF54">
    <property type="entry name" value="ENOYL-COA HYDRATASE, MITOCHONDRIAL"/>
    <property type="match status" value="1"/>
</dbReference>
<dbReference type="Pfam" id="PF00378">
    <property type="entry name" value="ECH_1"/>
    <property type="match status" value="1"/>
</dbReference>
<evidence type="ECO:0000313" key="3">
    <source>
        <dbReference type="EMBL" id="SEP05004.1"/>
    </source>
</evidence>
<dbReference type="Gene3D" id="3.90.226.10">
    <property type="entry name" value="2-enoyl-CoA Hydratase, Chain A, domain 1"/>
    <property type="match status" value="1"/>
</dbReference>
<dbReference type="InterPro" id="IPR001753">
    <property type="entry name" value="Enoyl-CoA_hydra/iso"/>
</dbReference>
<dbReference type="GO" id="GO:0016829">
    <property type="term" value="F:lyase activity"/>
    <property type="evidence" value="ECO:0007669"/>
    <property type="project" value="UniProtKB-KW"/>
</dbReference>
<dbReference type="AlphaFoldDB" id="A0A1H8UQ14"/>
<reference evidence="3 4" key="1">
    <citation type="submission" date="2016-10" db="EMBL/GenBank/DDBJ databases">
        <authorList>
            <person name="de Groot N.N."/>
        </authorList>
    </citation>
    <scope>NUCLEOTIDE SEQUENCE [LARGE SCALE GENOMIC DNA]</scope>
    <source>
        <strain evidence="3 4">DSM 27842</strain>
    </source>
</reference>
<accession>A0A1H8UQ14</accession>
<evidence type="ECO:0000313" key="4">
    <source>
        <dbReference type="Proteomes" id="UP000198893"/>
    </source>
</evidence>
<dbReference type="STRING" id="569882.SAMN04490248_12139"/>
<dbReference type="OrthoDB" id="9777711at2"/>
<dbReference type="GO" id="GO:0006635">
    <property type="term" value="P:fatty acid beta-oxidation"/>
    <property type="evidence" value="ECO:0007669"/>
    <property type="project" value="TreeGrafter"/>
</dbReference>
<dbReference type="PANTHER" id="PTHR11941">
    <property type="entry name" value="ENOYL-COA HYDRATASE-RELATED"/>
    <property type="match status" value="1"/>
</dbReference>
<comment type="similarity">
    <text evidence="1">Belongs to the enoyl-CoA hydratase/isomerase family.</text>
</comment>
<dbReference type="CDD" id="cd06558">
    <property type="entry name" value="crotonase-like"/>
    <property type="match status" value="1"/>
</dbReference>
<gene>
    <name evidence="3" type="ORF">SAMN04490248_12139</name>
</gene>
<dbReference type="Gene3D" id="1.10.12.10">
    <property type="entry name" value="Lyase 2-enoyl-coa Hydratase, Chain A, domain 2"/>
    <property type="match status" value="1"/>
</dbReference>
<keyword evidence="2" id="KW-0456">Lyase</keyword>
<name>A0A1H8UQ14_9RHOB</name>
<dbReference type="EMBL" id="FODS01000021">
    <property type="protein sequence ID" value="SEP05004.1"/>
    <property type="molecule type" value="Genomic_DNA"/>
</dbReference>
<evidence type="ECO:0000256" key="1">
    <source>
        <dbReference type="ARBA" id="ARBA00005254"/>
    </source>
</evidence>
<protein>
    <submittedName>
        <fullName evidence="3">Enoyl-CoA hydratase/carnithine racemase</fullName>
    </submittedName>
</protein>
<sequence>MSGNDVLYDREGAAAVLTLCRPEKLNAARPETHEALIAGLDRAEADEAVRCVIITGAGRAFCAGTDISDGFGLPHGGNPETGEGVPPDIGGVTVLRLFRMNKPLIAAVNGIAAGFGASLSIACDFRLASDSAKWAFIFARRGIAAESCSSWFLPRVVGVETALDWMLTGRTVSAKEARDEGLVRKLLSEAELLPAALAIAEEIAANTAPVSVAMNRRLVWEMMGAAHPAEAHALESRAIAARLSHRDSAEGVAAFSEKRRPNFDQRLDAASVMRGWWPEETG</sequence>
<dbReference type="InterPro" id="IPR029045">
    <property type="entry name" value="ClpP/crotonase-like_dom_sf"/>
</dbReference>
<dbReference type="RefSeq" id="WP_093119743.1">
    <property type="nucleotide sequence ID" value="NZ_FODS01000021.1"/>
</dbReference>
<dbReference type="InterPro" id="IPR014748">
    <property type="entry name" value="Enoyl-CoA_hydra_C"/>
</dbReference>
<proteinExistence type="inferred from homology"/>
<organism evidence="3 4">
    <name type="scientific">Salinihabitans flavidus</name>
    <dbReference type="NCBI Taxonomy" id="569882"/>
    <lineage>
        <taxon>Bacteria</taxon>
        <taxon>Pseudomonadati</taxon>
        <taxon>Pseudomonadota</taxon>
        <taxon>Alphaproteobacteria</taxon>
        <taxon>Rhodobacterales</taxon>
        <taxon>Roseobacteraceae</taxon>
        <taxon>Salinihabitans</taxon>
    </lineage>
</organism>
<dbReference type="SUPFAM" id="SSF52096">
    <property type="entry name" value="ClpP/crotonase"/>
    <property type="match status" value="1"/>
</dbReference>